<proteinExistence type="predicted"/>
<dbReference type="Proteomes" id="UP001638806">
    <property type="component" value="Unassembled WGS sequence"/>
</dbReference>
<name>A0ACC4DVG8_PURLI</name>
<protein>
    <submittedName>
        <fullName evidence="1">Uncharacterized protein</fullName>
    </submittedName>
</protein>
<evidence type="ECO:0000313" key="1">
    <source>
        <dbReference type="EMBL" id="KAL3959564.1"/>
    </source>
</evidence>
<keyword evidence="2" id="KW-1185">Reference proteome</keyword>
<sequence>MVTVAVAGGSGSIGSAVVAAIAATKKHTVFVLSRKETGKFAEAEGVSVLVVDYESMDATADILSTNNVDTIISCLNLNSEEGNAAQVNLIVAAEKSSTVRRFAPSEYGIDYLKAPPQFPAAEYKVSAVERLRKSRLAYTRFLTGAFMDYFGPQGAPTTLQMIYLVVDHANKKAVIPGDGNTPVVLTHSTDVGRFVAASLDLAEWDDASVIVGDRLTLNELTKHAEDVAGEKFEVVYQSVERLQAGEQIDELPGNKAAYNFMPKEAVDTIRKGAGLGMAQGLVDLALDDKSLNCRFPEITPPEHQGLFQQV</sequence>
<gene>
    <name evidence="1" type="ORF">ACCO45_004681</name>
</gene>
<comment type="caution">
    <text evidence="1">The sequence shown here is derived from an EMBL/GenBank/DDBJ whole genome shotgun (WGS) entry which is preliminary data.</text>
</comment>
<organism evidence="1 2">
    <name type="scientific">Purpureocillium lilacinum</name>
    <name type="common">Paecilomyces lilacinus</name>
    <dbReference type="NCBI Taxonomy" id="33203"/>
    <lineage>
        <taxon>Eukaryota</taxon>
        <taxon>Fungi</taxon>
        <taxon>Dikarya</taxon>
        <taxon>Ascomycota</taxon>
        <taxon>Pezizomycotina</taxon>
        <taxon>Sordariomycetes</taxon>
        <taxon>Hypocreomycetidae</taxon>
        <taxon>Hypocreales</taxon>
        <taxon>Ophiocordycipitaceae</taxon>
        <taxon>Purpureocillium</taxon>
    </lineage>
</organism>
<evidence type="ECO:0000313" key="2">
    <source>
        <dbReference type="Proteomes" id="UP001638806"/>
    </source>
</evidence>
<accession>A0ACC4DVG8</accession>
<reference evidence="1" key="1">
    <citation type="submission" date="2024-12" db="EMBL/GenBank/DDBJ databases">
        <title>Comparative genomics and development of molecular markers within Purpureocillium lilacinum and among Purpureocillium species.</title>
        <authorList>
            <person name="Yeh Z.-Y."/>
            <person name="Ni N.-T."/>
            <person name="Lo P.-H."/>
            <person name="Mushyakhwo K."/>
            <person name="Lin C.-F."/>
            <person name="Nai Y.-S."/>
        </authorList>
    </citation>
    <scope>NUCLEOTIDE SEQUENCE</scope>
    <source>
        <strain evidence="1">NCHU-NPUST-175</strain>
    </source>
</reference>
<dbReference type="EMBL" id="JBGNUJ010000004">
    <property type="protein sequence ID" value="KAL3959564.1"/>
    <property type="molecule type" value="Genomic_DNA"/>
</dbReference>